<evidence type="ECO:0000313" key="1">
    <source>
        <dbReference type="EMBL" id="WIM70196.1"/>
    </source>
</evidence>
<reference evidence="1 2" key="1">
    <citation type="submission" date="2023-05" db="EMBL/GenBank/DDBJ databases">
        <title>Corynebacterium suedekumii sp. nov. and Corynebacterium breve sp. nov. isolated from raw cow's milk.</title>
        <authorList>
            <person name="Baer M.K."/>
            <person name="Mehl L."/>
            <person name="Hellmuth R."/>
            <person name="Marke G."/>
            <person name="Lipski A."/>
        </authorList>
    </citation>
    <scope>NUCLEOTIDE SEQUENCE [LARGE SCALE GENOMIC DNA]</scope>
    <source>
        <strain evidence="1 2">LM112</strain>
    </source>
</reference>
<gene>
    <name evidence="1" type="ORF">QP029_13630</name>
</gene>
<protein>
    <recommendedName>
        <fullName evidence="3">DNA polymerase III subunit delta</fullName>
    </recommendedName>
</protein>
<keyword evidence="2" id="KW-1185">Reference proteome</keyword>
<proteinExistence type="predicted"/>
<accession>A0ABY8VKM2</accession>
<evidence type="ECO:0000313" key="2">
    <source>
        <dbReference type="Proteomes" id="UP001238805"/>
    </source>
</evidence>
<dbReference type="Proteomes" id="UP001238805">
    <property type="component" value="Chromosome"/>
</dbReference>
<name>A0ABY8VKM2_9CORY</name>
<dbReference type="EMBL" id="CP126970">
    <property type="protein sequence ID" value="WIM70196.1"/>
    <property type="molecule type" value="Genomic_DNA"/>
</dbReference>
<sequence length="41" mass="4453">MSAVRLIRSDSLSDVAEYAYAATAPANARMIFLAGSHRRGR</sequence>
<organism evidence="1 2">
    <name type="scientific">Corynebacterium suedekumii</name>
    <dbReference type="NCBI Taxonomy" id="3049801"/>
    <lineage>
        <taxon>Bacteria</taxon>
        <taxon>Bacillati</taxon>
        <taxon>Actinomycetota</taxon>
        <taxon>Actinomycetes</taxon>
        <taxon>Mycobacteriales</taxon>
        <taxon>Corynebacteriaceae</taxon>
        <taxon>Corynebacterium</taxon>
    </lineage>
</organism>
<evidence type="ECO:0008006" key="3">
    <source>
        <dbReference type="Google" id="ProtNLM"/>
    </source>
</evidence>
<dbReference type="RefSeq" id="WP_284874789.1">
    <property type="nucleotide sequence ID" value="NZ_CP126970.1"/>
</dbReference>